<evidence type="ECO:0000313" key="3">
    <source>
        <dbReference type="Proteomes" id="UP001596152"/>
    </source>
</evidence>
<keyword evidence="3" id="KW-1185">Reference proteome</keyword>
<dbReference type="Pfam" id="PF12146">
    <property type="entry name" value="Hydrolase_4"/>
    <property type="match status" value="1"/>
</dbReference>
<comment type="caution">
    <text evidence="2">The sequence shown here is derived from an EMBL/GenBank/DDBJ whole genome shotgun (WGS) entry which is preliminary data.</text>
</comment>
<feature type="domain" description="Serine aminopeptidase S33" evidence="1">
    <location>
        <begin position="193"/>
        <end position="419"/>
    </location>
</feature>
<dbReference type="EC" id="3.4.-.-" evidence="2"/>
<protein>
    <submittedName>
        <fullName evidence="2">Alpha/beta hydrolase family protein</fullName>
        <ecNumber evidence="2">3.4.-.-</ecNumber>
    </submittedName>
</protein>
<gene>
    <name evidence="2" type="ORF">ACFPIE_14155</name>
</gene>
<dbReference type="Proteomes" id="UP001596152">
    <property type="component" value="Unassembled WGS sequence"/>
</dbReference>
<keyword evidence="2" id="KW-0378">Hydrolase</keyword>
<evidence type="ECO:0000259" key="1">
    <source>
        <dbReference type="Pfam" id="PF12146"/>
    </source>
</evidence>
<dbReference type="GO" id="GO:0016787">
    <property type="term" value="F:hydrolase activity"/>
    <property type="evidence" value="ECO:0007669"/>
    <property type="project" value="UniProtKB-KW"/>
</dbReference>
<dbReference type="RefSeq" id="WP_374038144.1">
    <property type="nucleotide sequence ID" value="NZ_CP169082.1"/>
</dbReference>
<dbReference type="PANTHER" id="PTHR43265:SF1">
    <property type="entry name" value="ESTERASE ESTD"/>
    <property type="match status" value="1"/>
</dbReference>
<dbReference type="InterPro" id="IPR022742">
    <property type="entry name" value="Hydrolase_4"/>
</dbReference>
<reference evidence="3" key="1">
    <citation type="journal article" date="2019" name="Int. J. Syst. Evol. Microbiol.">
        <title>The Global Catalogue of Microorganisms (GCM) 10K type strain sequencing project: providing services to taxonomists for standard genome sequencing and annotation.</title>
        <authorList>
            <consortium name="The Broad Institute Genomics Platform"/>
            <consortium name="The Broad Institute Genome Sequencing Center for Infectious Disease"/>
            <person name="Wu L."/>
            <person name="Ma J."/>
        </authorList>
    </citation>
    <scope>NUCLEOTIDE SEQUENCE [LARGE SCALE GENOMIC DNA]</scope>
    <source>
        <strain evidence="3">JCM 12125</strain>
    </source>
</reference>
<dbReference type="InterPro" id="IPR053145">
    <property type="entry name" value="AB_hydrolase_Est10"/>
</dbReference>
<name>A0ABW0FUA1_9CAUL</name>
<accession>A0ABW0FUA1</accession>
<dbReference type="EMBL" id="JBHSLF010000025">
    <property type="protein sequence ID" value="MFC5345064.1"/>
    <property type="molecule type" value="Genomic_DNA"/>
</dbReference>
<dbReference type="InterPro" id="IPR029058">
    <property type="entry name" value="AB_hydrolase_fold"/>
</dbReference>
<dbReference type="Gene3D" id="3.40.50.1820">
    <property type="entry name" value="alpha/beta hydrolase"/>
    <property type="match status" value="1"/>
</dbReference>
<sequence length="455" mass="46860">MIEVVATAAVQQQAEAADLVGRWEGALRVGEVALPLVVRVSEGANGLVAVMDSPAQGARDIPIADLTRSAETVRFAAPSIGGRFEGARSADGSTLTGSWGQGGSGLPLILTRNAATIEVVIPAAPERPQTPVPPFPYVAQDVTFANTDAGITLAGTLTMPEGAGPFPAVVLLTGSGAQDRDETILGHKPFAVWADALTRRGVAVLRYDDRGVGGSGGGSMDETTADFATDARAAMDYLRTRPEIDAGRIGLMGHSEGGTAALIATSQGASAAFVVMIAGPSVSGAEILIEQSKQMLLAAGVTEAQAATAEAAQARFMLAVLNNKDDGPAVSAAVEALALELGQSAERASSAAQVMGSGWYRYVVAYDPAAAIRTLNVPLFALYGDRDRNVPAAQNAPHLETLKPDATVVVLPGLNHLMQNAETGLPNEYSTLTETLAPEAISAVTDWVVRVTGAR</sequence>
<dbReference type="SUPFAM" id="SSF53474">
    <property type="entry name" value="alpha/beta-Hydrolases"/>
    <property type="match status" value="1"/>
</dbReference>
<proteinExistence type="predicted"/>
<dbReference type="PANTHER" id="PTHR43265">
    <property type="entry name" value="ESTERASE ESTD"/>
    <property type="match status" value="1"/>
</dbReference>
<evidence type="ECO:0000313" key="2">
    <source>
        <dbReference type="EMBL" id="MFC5345064.1"/>
    </source>
</evidence>
<organism evidence="2 3">
    <name type="scientific">Brevundimonas staleyi</name>
    <dbReference type="NCBI Taxonomy" id="74326"/>
    <lineage>
        <taxon>Bacteria</taxon>
        <taxon>Pseudomonadati</taxon>
        <taxon>Pseudomonadota</taxon>
        <taxon>Alphaproteobacteria</taxon>
        <taxon>Caulobacterales</taxon>
        <taxon>Caulobacteraceae</taxon>
        <taxon>Brevundimonas</taxon>
    </lineage>
</organism>